<dbReference type="OrthoDB" id="6305173at2"/>
<dbReference type="Gene3D" id="2.170.16.10">
    <property type="entry name" value="Hedgehog/Intein (Hint) domain"/>
    <property type="match status" value="1"/>
</dbReference>
<feature type="region of interest" description="Disordered" evidence="1">
    <location>
        <begin position="173"/>
        <end position="192"/>
    </location>
</feature>
<dbReference type="InterPro" id="IPR028992">
    <property type="entry name" value="Hedgehog/Intein_dom"/>
</dbReference>
<dbReference type="Gene3D" id="2.150.10.10">
    <property type="entry name" value="Serralysin-like metalloprotease, C-terminal"/>
    <property type="match status" value="1"/>
</dbReference>
<evidence type="ECO:0000313" key="3">
    <source>
        <dbReference type="EMBL" id="KPN61941.1"/>
    </source>
</evidence>
<dbReference type="EMBL" id="LKBA01000023">
    <property type="protein sequence ID" value="KPN61941.1"/>
    <property type="molecule type" value="Genomic_DNA"/>
</dbReference>
<keyword evidence="4" id="KW-1185">Reference proteome</keyword>
<accession>A0A0P7HZD0</accession>
<dbReference type="STRING" id="154981.AKJ29_04840"/>
<organism evidence="3 4">
    <name type="scientific">Aliiroseovarius crassostreae</name>
    <dbReference type="NCBI Taxonomy" id="154981"/>
    <lineage>
        <taxon>Bacteria</taxon>
        <taxon>Pseudomonadati</taxon>
        <taxon>Pseudomonadota</taxon>
        <taxon>Alphaproteobacteria</taxon>
        <taxon>Rhodobacterales</taxon>
        <taxon>Paracoccaceae</taxon>
        <taxon>Aliiroseovarius</taxon>
    </lineage>
</organism>
<dbReference type="PRINTS" id="PR00313">
    <property type="entry name" value="CABNDNGRPT"/>
</dbReference>
<protein>
    <recommendedName>
        <fullName evidence="2">Hedgehog/Intein (Hint) domain-containing protein</fullName>
    </recommendedName>
</protein>
<dbReference type="SUPFAM" id="SSF51120">
    <property type="entry name" value="beta-Roll"/>
    <property type="match status" value="1"/>
</dbReference>
<dbReference type="PROSITE" id="PS00330">
    <property type="entry name" value="HEMOLYSIN_CALCIUM"/>
    <property type="match status" value="2"/>
</dbReference>
<dbReference type="GO" id="GO:0005509">
    <property type="term" value="F:calcium ion binding"/>
    <property type="evidence" value="ECO:0007669"/>
    <property type="project" value="InterPro"/>
</dbReference>
<dbReference type="Pfam" id="PF13403">
    <property type="entry name" value="Hint_2"/>
    <property type="match status" value="1"/>
</dbReference>
<dbReference type="Pfam" id="PF00353">
    <property type="entry name" value="HemolysinCabind"/>
    <property type="match status" value="3"/>
</dbReference>
<comment type="caution">
    <text evidence="3">The sequence shown here is derived from an EMBL/GenBank/DDBJ whole genome shotgun (WGS) entry which is preliminary data.</text>
</comment>
<name>A0A0P7HZD0_9RHOB</name>
<dbReference type="InterPro" id="IPR036844">
    <property type="entry name" value="Hint_dom_sf"/>
</dbReference>
<dbReference type="InterPro" id="IPR018511">
    <property type="entry name" value="Hemolysin-typ_Ca-bd_CS"/>
</dbReference>
<feature type="domain" description="Hedgehog/Intein (Hint)" evidence="2">
    <location>
        <begin position="548"/>
        <end position="686"/>
    </location>
</feature>
<gene>
    <name evidence="3" type="ORF">AKJ29_04840</name>
</gene>
<dbReference type="InterPro" id="IPR001343">
    <property type="entry name" value="Hemolysn_Ca-bd"/>
</dbReference>
<dbReference type="AlphaFoldDB" id="A0A0P7HZD0"/>
<sequence>MATYTVEFYDTDPLSILGQTVGATVSWSGPGTAAGVAIITDNETGIEGLTLDDDDGGGETATADVTLGTGSSIGVSVEAEEMWTLRDTVTGEEFQVATFHVLAGDAAGYYTLSEVPLVPGRSYEVVEFDSAPDVTAGDIAFTYSDQFLGDDLVDGTSGNDVIDAGYVGDPEGDTIDDGHGSGATGQGDEVEAGGGNDTVLAGDGDDLIYGDFGHPDTPPAAEEVLDWTDQGTQGADLTGGFTQNTGEIDVTIGFSDPGNNATTFTVETGNTQYVGSDGYDTNSAGRLYGNGDAETAVLTVDFAAATGANATGEVSDVSFRINDLDAVAGNHIDQVTITAFDADGNPVAVNLTAGSGIQVSGNTATGNGDYETFNPEGSLLVEIPGPVSQIIISYANGDTVTHAVDITDIHFTPIPMSGDDSLSGGAGNDTIYGEDGDDTLVGGAGQDHLYGGDGADEFSVGAGDVAEGGAHSDIFNLDLTAALDGSGPTITVDGGEDADDSDIDTLDLKGLVNNWSDVVFDPNNAENGTATLTDGTVVTFSNIENLIICFTRGTRIETPYGPRPVQDLRPGDLVITRDNGAQPLRWIGSKTVAGQGDLAPVRFAKGAFGNNRALLVSPQHRMLYRGADANLLFDQSEVMIPAKHLINGRTIFQEDRHEVTYYHLLFDQHEVVYCEGAASESFHPGHQGLAAISLAAREELFTLFPELRSAPNSYGQTARMVLRHHEARTLNLAA</sequence>
<dbReference type="InterPro" id="IPR011049">
    <property type="entry name" value="Serralysin-like_metalloprot_C"/>
</dbReference>
<dbReference type="Proteomes" id="UP000050471">
    <property type="component" value="Unassembled WGS sequence"/>
</dbReference>
<evidence type="ECO:0000313" key="4">
    <source>
        <dbReference type="Proteomes" id="UP000050471"/>
    </source>
</evidence>
<dbReference type="RefSeq" id="WP_055192591.1">
    <property type="nucleotide sequence ID" value="NZ_FPBS01000025.1"/>
</dbReference>
<proteinExistence type="predicted"/>
<reference evidence="3 4" key="1">
    <citation type="submission" date="2015-09" db="EMBL/GenBank/DDBJ databases">
        <title>Draft genome sequence of Aliiroseovarius crassostreae CV919-312TSm, the causative agent of Roseovarius Oyster Disease (formerly Juvenile Oyster Disease).</title>
        <authorList>
            <person name="Kessner L."/>
            <person name="Spinard E."/>
            <person name="Nelson D."/>
        </authorList>
    </citation>
    <scope>NUCLEOTIDE SEQUENCE [LARGE SCALE GENOMIC DNA]</scope>
    <source>
        <strain evidence="3 4">CV919-312</strain>
    </source>
</reference>
<evidence type="ECO:0000259" key="2">
    <source>
        <dbReference type="Pfam" id="PF13403"/>
    </source>
</evidence>
<evidence type="ECO:0000256" key="1">
    <source>
        <dbReference type="SAM" id="MobiDB-lite"/>
    </source>
</evidence>
<dbReference type="SUPFAM" id="SSF51294">
    <property type="entry name" value="Hedgehog/intein (Hint) domain"/>
    <property type="match status" value="1"/>
</dbReference>